<dbReference type="Pfam" id="PF00361">
    <property type="entry name" value="Proton_antipo_M"/>
    <property type="match status" value="1"/>
</dbReference>
<reference evidence="10 11" key="1">
    <citation type="submission" date="2018-09" db="EMBL/GenBank/DDBJ databases">
        <title>Marinorhizobium profundi gen. nov., sp. nov., isolated from a deep-sea sediment sample from the New Britain Trench and proposal of Marinorhizobiaceae fam. nov. in the order Rhizobiales of the class Alphaproteobacteria.</title>
        <authorList>
            <person name="Cao J."/>
        </authorList>
    </citation>
    <scope>NUCLEOTIDE SEQUENCE [LARGE SCALE GENOMIC DNA]</scope>
    <source>
        <strain evidence="10 11">WS11</strain>
    </source>
</reference>
<feature type="domain" description="NADH:quinone oxidoreductase/Mrp antiporter transmembrane" evidence="9">
    <location>
        <begin position="133"/>
        <end position="434"/>
    </location>
</feature>
<dbReference type="OrthoDB" id="9768329at2"/>
<dbReference type="Proteomes" id="UP000268192">
    <property type="component" value="Chromosome"/>
</dbReference>
<feature type="transmembrane region" description="Helical" evidence="8">
    <location>
        <begin position="165"/>
        <end position="188"/>
    </location>
</feature>
<feature type="transmembrane region" description="Helical" evidence="8">
    <location>
        <begin position="306"/>
        <end position="322"/>
    </location>
</feature>
<evidence type="ECO:0000256" key="4">
    <source>
        <dbReference type="ARBA" id="ARBA00022692"/>
    </source>
</evidence>
<feature type="transmembrane region" description="Helical" evidence="8">
    <location>
        <begin position="393"/>
        <end position="418"/>
    </location>
</feature>
<feature type="transmembrane region" description="Helical" evidence="8">
    <location>
        <begin position="89"/>
        <end position="108"/>
    </location>
</feature>
<dbReference type="PRINTS" id="PR01437">
    <property type="entry name" value="NUOXDRDTASE4"/>
</dbReference>
<feature type="transmembrane region" description="Helical" evidence="8">
    <location>
        <begin position="128"/>
        <end position="153"/>
    </location>
</feature>
<feature type="transmembrane region" description="Helical" evidence="8">
    <location>
        <begin position="480"/>
        <end position="500"/>
    </location>
</feature>
<feature type="transmembrane region" description="Helical" evidence="8">
    <location>
        <begin position="334"/>
        <end position="354"/>
    </location>
</feature>
<dbReference type="KEGG" id="abaw:D5400_10100"/>
<protein>
    <submittedName>
        <fullName evidence="10">Monovalent cation/H+ antiporter subunit D</fullName>
    </submittedName>
</protein>
<dbReference type="GO" id="GO:0042773">
    <property type="term" value="P:ATP synthesis coupled electron transport"/>
    <property type="evidence" value="ECO:0007669"/>
    <property type="project" value="InterPro"/>
</dbReference>
<organism evidence="10 11">
    <name type="scientific">Georhizobium profundi</name>
    <dbReference type="NCBI Taxonomy" id="2341112"/>
    <lineage>
        <taxon>Bacteria</taxon>
        <taxon>Pseudomonadati</taxon>
        <taxon>Pseudomonadota</taxon>
        <taxon>Alphaproteobacteria</taxon>
        <taxon>Hyphomicrobiales</taxon>
        <taxon>Rhizobiaceae</taxon>
        <taxon>Georhizobium</taxon>
    </lineage>
</organism>
<keyword evidence="6 8" id="KW-0472">Membrane</keyword>
<dbReference type="AlphaFoldDB" id="A0A3S9B3P9"/>
<feature type="transmembrane region" description="Helical" evidence="8">
    <location>
        <begin position="238"/>
        <end position="264"/>
    </location>
</feature>
<dbReference type="GO" id="GO:0005886">
    <property type="term" value="C:plasma membrane"/>
    <property type="evidence" value="ECO:0007669"/>
    <property type="project" value="UniProtKB-SubCell"/>
</dbReference>
<proteinExistence type="inferred from homology"/>
<evidence type="ECO:0000256" key="1">
    <source>
        <dbReference type="ARBA" id="ARBA00004651"/>
    </source>
</evidence>
<evidence type="ECO:0000313" key="10">
    <source>
        <dbReference type="EMBL" id="AZN71578.1"/>
    </source>
</evidence>
<evidence type="ECO:0000313" key="11">
    <source>
        <dbReference type="Proteomes" id="UP000268192"/>
    </source>
</evidence>
<dbReference type="InterPro" id="IPR001750">
    <property type="entry name" value="ND/Mrp_TM"/>
</dbReference>
<evidence type="ECO:0000256" key="7">
    <source>
        <dbReference type="RuleBase" id="RU000320"/>
    </source>
</evidence>
<dbReference type="InterPro" id="IPR003918">
    <property type="entry name" value="NADH_UbQ_OxRdtase"/>
</dbReference>
<evidence type="ECO:0000256" key="2">
    <source>
        <dbReference type="ARBA" id="ARBA00005346"/>
    </source>
</evidence>
<feature type="transmembrane region" description="Helical" evidence="8">
    <location>
        <begin position="438"/>
        <end position="459"/>
    </location>
</feature>
<gene>
    <name evidence="10" type="ORF">D5400_10100</name>
</gene>
<sequence length="538" mass="56398">MTGQFPQLIVAPIILPLIVGALLLFFDDRERRLKTSLAILSVLAQLAIGLTLLFRVHWSDDATALVYLLGNWPAPIAINLIADRLSSIMLVLGSLLAIPALVFATARWDKAGPHFHSMFQFMLVGINGAFLTGDLFNLFVFFEVMLAASYGLVLHGSGPARVKAGLHYIAINLAASLVFLIGIAMVFGATGSLNMAEISMRAAEIEGFATPGLHVGLSMLGLAFLVKAAMWPLGNWLVPAYSASAGPVAAIMAILSKVGIYALIRLSLLVPAEGEVFGSLVIFIGGAATLVFASIGLLATQSIRTATAYLVMVSSGTILATLGLSEPASTTGALYYLVTSTLATGALFLLAELLERDQDPLSAMLSVTMEAFGENSQFVDPEEEVGRPMPQAAAVLGAGFGILAMVLIGLPPLAGFLAKFAILHSVIGPGAEAMSEAVTMRLGLAALLIFSGLTALIALSRAGIRTFWAPVEPFMPRVSIVEVAPVLFLLVVIVLLSVYAGPAVDLMAATANDLHIPNGYLDAVLGAERVPPYAGGEE</sequence>
<keyword evidence="11" id="KW-1185">Reference proteome</keyword>
<feature type="transmembrane region" description="Helical" evidence="8">
    <location>
        <begin position="37"/>
        <end position="58"/>
    </location>
</feature>
<keyword evidence="4 7" id="KW-0812">Transmembrane</keyword>
<keyword evidence="5 8" id="KW-1133">Transmembrane helix</keyword>
<evidence type="ECO:0000259" key="9">
    <source>
        <dbReference type="Pfam" id="PF00361"/>
    </source>
</evidence>
<dbReference type="NCBIfam" id="NF009309">
    <property type="entry name" value="PRK12666.1"/>
    <property type="match status" value="1"/>
</dbReference>
<comment type="similarity">
    <text evidence="2">Belongs to the CPA3 antiporters (TC 2.A.63) subunit D family.</text>
</comment>
<dbReference type="PANTHER" id="PTHR42703">
    <property type="entry name" value="NADH DEHYDROGENASE"/>
    <property type="match status" value="1"/>
</dbReference>
<keyword evidence="3" id="KW-1003">Cell membrane</keyword>
<dbReference type="EMBL" id="CP032509">
    <property type="protein sequence ID" value="AZN71578.1"/>
    <property type="molecule type" value="Genomic_DNA"/>
</dbReference>
<feature type="transmembrane region" description="Helical" evidence="8">
    <location>
        <begin position="276"/>
        <end position="299"/>
    </location>
</feature>
<dbReference type="GO" id="GO:0008137">
    <property type="term" value="F:NADH dehydrogenase (ubiquinone) activity"/>
    <property type="evidence" value="ECO:0007669"/>
    <property type="project" value="InterPro"/>
</dbReference>
<evidence type="ECO:0000256" key="3">
    <source>
        <dbReference type="ARBA" id="ARBA00022475"/>
    </source>
</evidence>
<evidence type="ECO:0000256" key="6">
    <source>
        <dbReference type="ARBA" id="ARBA00023136"/>
    </source>
</evidence>
<dbReference type="PANTHER" id="PTHR42703:SF1">
    <property type="entry name" value="NA(+)_H(+) ANTIPORTER SUBUNIT D1"/>
    <property type="match status" value="1"/>
</dbReference>
<name>A0A3S9B3P9_9HYPH</name>
<feature type="transmembrane region" description="Helical" evidence="8">
    <location>
        <begin position="6"/>
        <end position="25"/>
    </location>
</feature>
<feature type="transmembrane region" description="Helical" evidence="8">
    <location>
        <begin position="208"/>
        <end position="226"/>
    </location>
</feature>
<accession>A0A3S9B3P9</accession>
<evidence type="ECO:0000256" key="8">
    <source>
        <dbReference type="SAM" id="Phobius"/>
    </source>
</evidence>
<comment type="subcellular location">
    <subcellularLocation>
        <location evidence="1">Cell membrane</location>
        <topology evidence="1">Multi-pass membrane protein</topology>
    </subcellularLocation>
    <subcellularLocation>
        <location evidence="7">Membrane</location>
        <topology evidence="7">Multi-pass membrane protein</topology>
    </subcellularLocation>
</comment>
<dbReference type="RefSeq" id="WP_126009888.1">
    <property type="nucleotide sequence ID" value="NZ_CP032509.1"/>
</dbReference>
<dbReference type="InterPro" id="IPR050586">
    <property type="entry name" value="CPA3_Na-H_Antiporter_D"/>
</dbReference>
<evidence type="ECO:0000256" key="5">
    <source>
        <dbReference type="ARBA" id="ARBA00022989"/>
    </source>
</evidence>